<proteinExistence type="predicted"/>
<organism evidence="1 2">
    <name type="scientific">Edaphochlamys debaryana</name>
    <dbReference type="NCBI Taxonomy" id="47281"/>
    <lineage>
        <taxon>Eukaryota</taxon>
        <taxon>Viridiplantae</taxon>
        <taxon>Chlorophyta</taxon>
        <taxon>core chlorophytes</taxon>
        <taxon>Chlorophyceae</taxon>
        <taxon>CS clade</taxon>
        <taxon>Chlamydomonadales</taxon>
        <taxon>Chlamydomonadales incertae sedis</taxon>
        <taxon>Edaphochlamys</taxon>
    </lineage>
</organism>
<protein>
    <submittedName>
        <fullName evidence="1">Uncharacterized protein</fullName>
    </submittedName>
</protein>
<keyword evidence="2" id="KW-1185">Reference proteome</keyword>
<dbReference type="Proteomes" id="UP000612055">
    <property type="component" value="Unassembled WGS sequence"/>
</dbReference>
<name>A0A836C355_9CHLO</name>
<dbReference type="AlphaFoldDB" id="A0A836C355"/>
<reference evidence="1" key="1">
    <citation type="journal article" date="2020" name="bioRxiv">
        <title>Comparative genomics of Chlamydomonas.</title>
        <authorList>
            <person name="Craig R.J."/>
            <person name="Hasan A.R."/>
            <person name="Ness R.W."/>
            <person name="Keightley P.D."/>
        </authorList>
    </citation>
    <scope>NUCLEOTIDE SEQUENCE</scope>
    <source>
        <strain evidence="1">CCAP 11/70</strain>
    </source>
</reference>
<comment type="caution">
    <text evidence="1">The sequence shown here is derived from an EMBL/GenBank/DDBJ whole genome shotgun (WGS) entry which is preliminary data.</text>
</comment>
<dbReference type="EMBL" id="JAEHOE010000014">
    <property type="protein sequence ID" value="KAG2497443.1"/>
    <property type="molecule type" value="Genomic_DNA"/>
</dbReference>
<gene>
    <name evidence="1" type="ORF">HYH03_004598</name>
</gene>
<evidence type="ECO:0000313" key="1">
    <source>
        <dbReference type="EMBL" id="KAG2497443.1"/>
    </source>
</evidence>
<sequence length="269" mass="28063">MIGCGSGMTSASPAAAAEPTVLHAYLEWSAPSPSPCSSASVPSAPAPRQDACGAAVTRAVRLHELCSSAPALAPTRAACGAYPSAPQPQPLLKRLSLPPAPAAASRAGDCCSSWACAAACQPFAPSPYTPPLLRSGPDAPRDLIHTVCRALDLTPGTTLRLALHIWRRVEGMARLLVSVRRVPCGPALGAEEAVAGGRHAECAYAVAAVWVASKLEERRREVPVAPTLCIAARTCPAVLAAMELRVMSWLEWAPYAGYVHEDAHLLQDL</sequence>
<accession>A0A836C355</accession>
<dbReference type="OrthoDB" id="549744at2759"/>
<evidence type="ECO:0000313" key="2">
    <source>
        <dbReference type="Proteomes" id="UP000612055"/>
    </source>
</evidence>